<protein>
    <submittedName>
        <fullName evidence="10 11">Zinc finger protein</fullName>
    </submittedName>
</protein>
<feature type="domain" description="C2H2-type" evidence="9">
    <location>
        <begin position="388"/>
        <end position="416"/>
    </location>
</feature>
<dbReference type="FunFam" id="3.30.160.60:FF:001049">
    <property type="entry name" value="zinc finger protein 319"/>
    <property type="match status" value="1"/>
</dbReference>
<keyword evidence="3" id="KW-0677">Repeat</keyword>
<dbReference type="GO" id="GO:0000981">
    <property type="term" value="F:DNA-binding transcription factor activity, RNA polymerase II-specific"/>
    <property type="evidence" value="ECO:0007669"/>
    <property type="project" value="TreeGrafter"/>
</dbReference>
<feature type="compositionally biased region" description="Basic residues" evidence="8">
    <location>
        <begin position="522"/>
        <end position="531"/>
    </location>
</feature>
<feature type="domain" description="C2H2-type" evidence="9">
    <location>
        <begin position="445"/>
        <end position="472"/>
    </location>
</feature>
<evidence type="ECO:0000256" key="5">
    <source>
        <dbReference type="ARBA" id="ARBA00022833"/>
    </source>
</evidence>
<feature type="domain" description="C2H2-type" evidence="9">
    <location>
        <begin position="360"/>
        <end position="387"/>
    </location>
</feature>
<evidence type="ECO:0000256" key="6">
    <source>
        <dbReference type="ARBA" id="ARBA00023242"/>
    </source>
</evidence>
<feature type="compositionally biased region" description="Acidic residues" evidence="8">
    <location>
        <begin position="202"/>
        <end position="223"/>
    </location>
</feature>
<feature type="compositionally biased region" description="Basic and acidic residues" evidence="8">
    <location>
        <begin position="512"/>
        <end position="521"/>
    </location>
</feature>
<dbReference type="AlphaFoldDB" id="A0A084VSN6"/>
<sequence length="544" mass="60395">MIELDTADNGGCEFSDTEDMLPEGLRNVVEKVQETVDTDANEELASLASNDRRWLPPTHITNGHNMDDKIASAVSVPPVKGLESFGGQVLDAEELHIQSGVDNFVILLSKTPFHDAGQPQPAMVAGALSSDSTPFSLHSNVIRTVDGSANSLCTSDSLTMPSILPTLSSGRICKLTDMPFTGTQCEPLADLRKAKLLKDEQKSDDEDDDDEDGDDDGAGAEGDDDIMFELEFSHDNGNDAGKSLRSVTTLGSTVGGKCDDQAVEDFSYGVSEFGVEPLNHNNLSEKEGEEIEQDKSAKDVPAGAIVGNKKNLVDENPSEANGKASKSQKYICPVEDCGRRLNSKAAFGYHRLQHTGERPFKCESCDKRFFTCSALKVHERLHSGEKPYKCDICGHQFRQWGDLKYHQTSIHSNEKSHKCEFCGKEFARRYSLVLHRRIHTNENNYVCEYCNKGFRASAYLQSHRKIHTGEKPHQCTICDKKFRCHGDMKRHMKIHTRPEKKAKSDQPNGGDLKSDAIDLTKVKPKRKKCVQKKTVDDDKHMEND</sequence>
<dbReference type="PANTHER" id="PTHR24394">
    <property type="entry name" value="ZINC FINGER PROTEIN"/>
    <property type="match status" value="1"/>
</dbReference>
<keyword evidence="4 7" id="KW-0863">Zinc-finger</keyword>
<dbReference type="Proteomes" id="UP000030765">
    <property type="component" value="Unassembled WGS sequence"/>
</dbReference>
<evidence type="ECO:0000256" key="7">
    <source>
        <dbReference type="PROSITE-ProRule" id="PRU00042"/>
    </source>
</evidence>
<feature type="region of interest" description="Disordered" evidence="8">
    <location>
        <begin position="491"/>
        <end position="544"/>
    </location>
</feature>
<dbReference type="EMBL" id="KE525057">
    <property type="protein sequence ID" value="KFB40980.1"/>
    <property type="molecule type" value="Genomic_DNA"/>
</dbReference>
<dbReference type="FunFam" id="3.30.160.60:FF:000065">
    <property type="entry name" value="B-cell CLL/lymphoma 6, member B"/>
    <property type="match status" value="1"/>
</dbReference>
<feature type="domain" description="C2H2-type" evidence="9">
    <location>
        <begin position="417"/>
        <end position="444"/>
    </location>
</feature>
<dbReference type="FunFam" id="3.30.160.60:FF:000358">
    <property type="entry name" value="zinc finger protein 24"/>
    <property type="match status" value="1"/>
</dbReference>
<evidence type="ECO:0000313" key="10">
    <source>
        <dbReference type="EMBL" id="KFB40980.1"/>
    </source>
</evidence>
<evidence type="ECO:0000256" key="2">
    <source>
        <dbReference type="ARBA" id="ARBA00022723"/>
    </source>
</evidence>
<dbReference type="VEuPathDB" id="VectorBase:ASIC008569"/>
<evidence type="ECO:0000313" key="11">
    <source>
        <dbReference type="EnsemblMetazoa" id="ASIC008569-PA"/>
    </source>
</evidence>
<accession>A0A084VSN6</accession>
<dbReference type="Pfam" id="PF00096">
    <property type="entry name" value="zf-C2H2"/>
    <property type="match status" value="4"/>
</dbReference>
<keyword evidence="5" id="KW-0862">Zinc</keyword>
<dbReference type="STRING" id="74873.A0A084VSN6"/>
<dbReference type="VEuPathDB" id="VectorBase:ASIS004345"/>
<dbReference type="OMA" id="RCGGDMK"/>
<dbReference type="PROSITE" id="PS50157">
    <property type="entry name" value="ZINC_FINGER_C2H2_2"/>
    <property type="match status" value="6"/>
</dbReference>
<feature type="compositionally biased region" description="Basic and acidic residues" evidence="8">
    <location>
        <begin position="533"/>
        <end position="544"/>
    </location>
</feature>
<keyword evidence="12" id="KW-1185">Reference proteome</keyword>
<dbReference type="SUPFAM" id="SSF57667">
    <property type="entry name" value="beta-beta-alpha zinc fingers"/>
    <property type="match status" value="3"/>
</dbReference>
<dbReference type="FunFam" id="3.30.160.60:FF:000512">
    <property type="entry name" value="zinc finger protein 197 isoform X1"/>
    <property type="match status" value="1"/>
</dbReference>
<feature type="domain" description="C2H2-type" evidence="9">
    <location>
        <begin position="473"/>
        <end position="500"/>
    </location>
</feature>
<dbReference type="PANTHER" id="PTHR24394:SF29">
    <property type="entry name" value="MYONEURIN"/>
    <property type="match status" value="1"/>
</dbReference>
<reference evidence="10 12" key="1">
    <citation type="journal article" date="2014" name="BMC Genomics">
        <title>Genome sequence of Anopheles sinensis provides insight into genetics basis of mosquito competence for malaria parasites.</title>
        <authorList>
            <person name="Zhou D."/>
            <person name="Zhang D."/>
            <person name="Ding G."/>
            <person name="Shi L."/>
            <person name="Hou Q."/>
            <person name="Ye Y."/>
            <person name="Xu Y."/>
            <person name="Zhou H."/>
            <person name="Xiong C."/>
            <person name="Li S."/>
            <person name="Yu J."/>
            <person name="Hong S."/>
            <person name="Yu X."/>
            <person name="Zou P."/>
            <person name="Chen C."/>
            <person name="Chang X."/>
            <person name="Wang W."/>
            <person name="Lv Y."/>
            <person name="Sun Y."/>
            <person name="Ma L."/>
            <person name="Shen B."/>
            <person name="Zhu C."/>
        </authorList>
    </citation>
    <scope>NUCLEOTIDE SEQUENCE [LARGE SCALE GENOMIC DNA]</scope>
</reference>
<dbReference type="PROSITE" id="PS00028">
    <property type="entry name" value="ZINC_FINGER_C2H2_1"/>
    <property type="match status" value="6"/>
</dbReference>
<dbReference type="InterPro" id="IPR036236">
    <property type="entry name" value="Znf_C2H2_sf"/>
</dbReference>
<evidence type="ECO:0000313" key="12">
    <source>
        <dbReference type="Proteomes" id="UP000030765"/>
    </source>
</evidence>
<evidence type="ECO:0000256" key="4">
    <source>
        <dbReference type="ARBA" id="ARBA00022771"/>
    </source>
</evidence>
<dbReference type="GO" id="GO:0005634">
    <property type="term" value="C:nucleus"/>
    <property type="evidence" value="ECO:0007669"/>
    <property type="project" value="UniProtKB-SubCell"/>
</dbReference>
<dbReference type="EnsemblMetazoa" id="ASIC008569-RA">
    <property type="protein sequence ID" value="ASIC008569-PA"/>
    <property type="gene ID" value="ASIC008569"/>
</dbReference>
<dbReference type="OrthoDB" id="6077919at2759"/>
<dbReference type="Gene3D" id="3.30.160.60">
    <property type="entry name" value="Classic Zinc Finger"/>
    <property type="match status" value="5"/>
</dbReference>
<dbReference type="SMART" id="SM00355">
    <property type="entry name" value="ZnF_C2H2"/>
    <property type="match status" value="6"/>
</dbReference>
<evidence type="ECO:0000256" key="3">
    <source>
        <dbReference type="ARBA" id="ARBA00022737"/>
    </source>
</evidence>
<feature type="domain" description="C2H2-type" evidence="9">
    <location>
        <begin position="330"/>
        <end position="359"/>
    </location>
</feature>
<dbReference type="InterPro" id="IPR013087">
    <property type="entry name" value="Znf_C2H2_type"/>
</dbReference>
<evidence type="ECO:0000256" key="8">
    <source>
        <dbReference type="SAM" id="MobiDB-lite"/>
    </source>
</evidence>
<dbReference type="FunFam" id="3.30.160.60:FF:000634">
    <property type="entry name" value="Zinc finger X-chromosomal protein"/>
    <property type="match status" value="1"/>
</dbReference>
<name>A0A084VSN6_ANOSI</name>
<keyword evidence="6" id="KW-0539">Nucleus</keyword>
<evidence type="ECO:0000256" key="1">
    <source>
        <dbReference type="ARBA" id="ARBA00004123"/>
    </source>
</evidence>
<dbReference type="EMBL" id="ATLV01016118">
    <property type="status" value="NOT_ANNOTATED_CDS"/>
    <property type="molecule type" value="Genomic_DNA"/>
</dbReference>
<comment type="subcellular location">
    <subcellularLocation>
        <location evidence="1">Nucleus</location>
    </subcellularLocation>
</comment>
<dbReference type="GO" id="GO:0008270">
    <property type="term" value="F:zinc ion binding"/>
    <property type="evidence" value="ECO:0007669"/>
    <property type="project" value="UniProtKB-KW"/>
</dbReference>
<evidence type="ECO:0000259" key="9">
    <source>
        <dbReference type="PROSITE" id="PS50157"/>
    </source>
</evidence>
<gene>
    <name evidence="10" type="ORF">ZHAS_00008569</name>
</gene>
<reference evidence="11" key="2">
    <citation type="submission" date="2020-05" db="UniProtKB">
        <authorList>
            <consortium name="EnsemblMetazoa"/>
        </authorList>
    </citation>
    <scope>IDENTIFICATION</scope>
</reference>
<feature type="region of interest" description="Disordered" evidence="8">
    <location>
        <begin position="199"/>
        <end position="223"/>
    </location>
</feature>
<keyword evidence="2" id="KW-0479">Metal-binding</keyword>
<organism evidence="10">
    <name type="scientific">Anopheles sinensis</name>
    <name type="common">Mosquito</name>
    <dbReference type="NCBI Taxonomy" id="74873"/>
    <lineage>
        <taxon>Eukaryota</taxon>
        <taxon>Metazoa</taxon>
        <taxon>Ecdysozoa</taxon>
        <taxon>Arthropoda</taxon>
        <taxon>Hexapoda</taxon>
        <taxon>Insecta</taxon>
        <taxon>Pterygota</taxon>
        <taxon>Neoptera</taxon>
        <taxon>Endopterygota</taxon>
        <taxon>Diptera</taxon>
        <taxon>Nematocera</taxon>
        <taxon>Culicoidea</taxon>
        <taxon>Culicidae</taxon>
        <taxon>Anophelinae</taxon>
        <taxon>Anopheles</taxon>
    </lineage>
</organism>
<proteinExistence type="predicted"/>